<dbReference type="Gene3D" id="3.40.190.10">
    <property type="entry name" value="Periplasmic binding protein-like II"/>
    <property type="match status" value="2"/>
</dbReference>
<feature type="domain" description="ATP phosphoribosyltransferase catalytic" evidence="12">
    <location>
        <begin position="64"/>
        <end position="235"/>
    </location>
</feature>
<organism evidence="13">
    <name type="scientific">Thermogemmatispora argillosa</name>
    <dbReference type="NCBI Taxonomy" id="2045280"/>
    <lineage>
        <taxon>Bacteria</taxon>
        <taxon>Bacillati</taxon>
        <taxon>Chloroflexota</taxon>
        <taxon>Ktedonobacteria</taxon>
        <taxon>Thermogemmatisporales</taxon>
        <taxon>Thermogemmatisporaceae</taxon>
        <taxon>Thermogemmatispora</taxon>
    </lineage>
</organism>
<comment type="subcellular location">
    <subcellularLocation>
        <location evidence="11">Cytoplasm</location>
    </subcellularLocation>
</comment>
<dbReference type="SUPFAM" id="SSF53850">
    <property type="entry name" value="Periplasmic binding protein-like II"/>
    <property type="match status" value="1"/>
</dbReference>
<dbReference type="GO" id="GO:0000287">
    <property type="term" value="F:magnesium ion binding"/>
    <property type="evidence" value="ECO:0007669"/>
    <property type="project" value="UniProtKB-UniRule"/>
</dbReference>
<keyword evidence="11" id="KW-0547">Nucleotide-binding</keyword>
<dbReference type="EMBL" id="AP019377">
    <property type="protein sequence ID" value="BBH91834.1"/>
    <property type="molecule type" value="Genomic_DNA"/>
</dbReference>
<comment type="cofactor">
    <cofactor evidence="11">
        <name>Mg(2+)</name>
        <dbReference type="ChEBI" id="CHEBI:18420"/>
    </cofactor>
</comment>
<keyword evidence="11" id="KW-0963">Cytoplasm</keyword>
<evidence type="ECO:0000256" key="11">
    <source>
        <dbReference type="HAMAP-Rule" id="MF_00079"/>
    </source>
</evidence>
<dbReference type="HAMAP" id="MF_00079">
    <property type="entry name" value="HisG_Long"/>
    <property type="match status" value="1"/>
</dbReference>
<comment type="activity regulation">
    <text evidence="11">Feedback inhibited by histidine.</text>
</comment>
<evidence type="ECO:0000256" key="3">
    <source>
        <dbReference type="ARBA" id="ARBA00007955"/>
    </source>
</evidence>
<keyword evidence="9 11" id="KW-0368">Histidine biosynthesis</keyword>
<evidence type="ECO:0000256" key="7">
    <source>
        <dbReference type="ARBA" id="ARBA00022676"/>
    </source>
</evidence>
<proteinExistence type="inferred from homology"/>
<keyword evidence="11" id="KW-0479">Metal-binding</keyword>
<evidence type="ECO:0000256" key="5">
    <source>
        <dbReference type="ARBA" id="ARBA00020998"/>
    </source>
</evidence>
<dbReference type="InterPro" id="IPR018198">
    <property type="entry name" value="ATP_PRibTrfase_CS"/>
</dbReference>
<evidence type="ECO:0000313" key="13">
    <source>
        <dbReference type="EMBL" id="BBH91834.1"/>
    </source>
</evidence>
<dbReference type="PANTHER" id="PTHR21403:SF8">
    <property type="entry name" value="ATP PHOSPHORIBOSYLTRANSFERASE"/>
    <property type="match status" value="1"/>
</dbReference>
<keyword evidence="7 11" id="KW-0328">Glycosyltransferase</keyword>
<evidence type="ECO:0000256" key="1">
    <source>
        <dbReference type="ARBA" id="ARBA00000915"/>
    </source>
</evidence>
<dbReference type="InterPro" id="IPR013820">
    <property type="entry name" value="ATP_PRibTrfase_cat"/>
</dbReference>
<reference evidence="13" key="1">
    <citation type="submission" date="2018-12" db="EMBL/GenBank/DDBJ databases">
        <title>Novel natural products biosynthetic potential of the class Ktedonobacteria.</title>
        <authorList>
            <person name="Zheng Y."/>
            <person name="Saitou A."/>
            <person name="Wang C.M."/>
            <person name="Toyoda A."/>
            <person name="Minakuchi Y."/>
            <person name="Sekiguchi Y."/>
            <person name="Ueda K."/>
            <person name="Takano H."/>
            <person name="Sakai Y."/>
            <person name="Yokota A."/>
            <person name="Yabe S."/>
        </authorList>
    </citation>
    <scope>NUCLEOTIDE SEQUENCE</scope>
    <source>
        <strain evidence="13">A3-2</strain>
    </source>
</reference>
<protein>
    <recommendedName>
        <fullName evidence="5 11">ATP phosphoribosyltransferase</fullName>
        <shortName evidence="11">ATP-PRT</shortName>
        <shortName evidence="11">ATP-PRTase</shortName>
        <ecNumber evidence="4 11">2.4.2.17</ecNumber>
    </recommendedName>
</protein>
<dbReference type="GO" id="GO:0005524">
    <property type="term" value="F:ATP binding"/>
    <property type="evidence" value="ECO:0007669"/>
    <property type="project" value="UniProtKB-KW"/>
</dbReference>
<comment type="similarity">
    <text evidence="3 11">Belongs to the ATP phosphoribosyltransferase family. Long subfamily.</text>
</comment>
<dbReference type="GO" id="GO:0000105">
    <property type="term" value="P:L-histidine biosynthetic process"/>
    <property type="evidence" value="ECO:0007669"/>
    <property type="project" value="UniProtKB-UniRule"/>
</dbReference>
<dbReference type="GO" id="GO:0003879">
    <property type="term" value="F:ATP phosphoribosyltransferase activity"/>
    <property type="evidence" value="ECO:0007669"/>
    <property type="project" value="UniProtKB-UniRule"/>
</dbReference>
<dbReference type="GO" id="GO:0005737">
    <property type="term" value="C:cytoplasm"/>
    <property type="evidence" value="ECO:0007669"/>
    <property type="project" value="UniProtKB-SubCell"/>
</dbReference>
<dbReference type="InterPro" id="IPR020621">
    <property type="entry name" value="ATP-PRT_HisG_long"/>
</dbReference>
<dbReference type="InterPro" id="IPR001348">
    <property type="entry name" value="ATP_PRibTrfase_HisG"/>
</dbReference>
<dbReference type="PANTHER" id="PTHR21403">
    <property type="entry name" value="ATP PHOSPHORIBOSYLTRANSFERASE ATP-PRTASE"/>
    <property type="match status" value="1"/>
</dbReference>
<comment type="pathway">
    <text evidence="2 11">Amino-acid biosynthesis; L-histidine biosynthesis; L-histidine from 5-phospho-alpha-D-ribose 1-diphosphate: step 1/9.</text>
</comment>
<dbReference type="CDD" id="cd13593">
    <property type="entry name" value="PBP2_HisGL3"/>
    <property type="match status" value="1"/>
</dbReference>
<comment type="catalytic activity">
    <reaction evidence="1 11">
        <text>1-(5-phospho-beta-D-ribosyl)-ATP + diphosphate = 5-phospho-alpha-D-ribose 1-diphosphate + ATP</text>
        <dbReference type="Rhea" id="RHEA:18473"/>
        <dbReference type="ChEBI" id="CHEBI:30616"/>
        <dbReference type="ChEBI" id="CHEBI:33019"/>
        <dbReference type="ChEBI" id="CHEBI:58017"/>
        <dbReference type="ChEBI" id="CHEBI:73183"/>
        <dbReference type="EC" id="2.4.2.17"/>
    </reaction>
</comment>
<evidence type="ECO:0000256" key="9">
    <source>
        <dbReference type="ARBA" id="ARBA00023102"/>
    </source>
</evidence>
<dbReference type="AlphaFoldDB" id="A0A455T387"/>
<name>A0A455T387_9CHLR</name>
<evidence type="ECO:0000259" key="12">
    <source>
        <dbReference type="Pfam" id="PF01634"/>
    </source>
</evidence>
<dbReference type="UniPathway" id="UPA00031">
    <property type="reaction ID" value="UER00006"/>
</dbReference>
<dbReference type="NCBIfam" id="TIGR00070">
    <property type="entry name" value="hisG"/>
    <property type="match status" value="1"/>
</dbReference>
<evidence type="ECO:0000256" key="10">
    <source>
        <dbReference type="ARBA" id="ARBA00024861"/>
    </source>
</evidence>
<evidence type="ECO:0000256" key="4">
    <source>
        <dbReference type="ARBA" id="ARBA00011946"/>
    </source>
</evidence>
<gene>
    <name evidence="11 13" type="primary">hisG</name>
    <name evidence="13" type="ORF">KTA_00330</name>
</gene>
<keyword evidence="11" id="KW-0460">Magnesium</keyword>
<evidence type="ECO:0000256" key="6">
    <source>
        <dbReference type="ARBA" id="ARBA00022605"/>
    </source>
</evidence>
<keyword evidence="8 11" id="KW-0808">Transferase</keyword>
<keyword evidence="11" id="KW-0067">ATP-binding</keyword>
<comment type="function">
    <text evidence="10 11">Catalyzes the condensation of ATP and 5-phosphoribose 1-diphosphate to form N'-(5'-phosphoribosyl)-ATP (PR-ATP). Has a crucial role in the pathway because the rate of histidine biosynthesis seems to be controlled primarily by regulation of HisG enzymatic activity.</text>
</comment>
<sequence length="363" mass="40009">MSEPRAAPGSEPAQLRLALPGKGTLEGATLTFLAECGLKVQRSNPRQYLARISSLPELEVVFQRAADIPALVRDGDAILGITGYDLLAEFRGLAEEPDEDEENDDNLMVLERDLGYGSCRLVVAVPETWIDVNTCADLWHLAGYYQRHKGRGLRIATKYPTLTRHFLRRHGISHCRIVTPHGALEAAPLTGVADLIVDLTETGTTLRENHLKLLEDGVVLRSQACLIGNVRLLSQLPQAQRVARVLLELLNARLQARNRVLLTAYVPGSGEEVRSLLSMHLKRLVPGFEYHIGSSESTDDPQAQRCRVSGVLQMGEAVADLVEIITALRSVGAEHIDVTPLAYRFGQEPASLRLLSERTARRQ</sequence>
<dbReference type="EC" id="2.4.2.17" evidence="4 11"/>
<evidence type="ECO:0000256" key="8">
    <source>
        <dbReference type="ARBA" id="ARBA00022679"/>
    </source>
</evidence>
<dbReference type="PROSITE" id="PS01316">
    <property type="entry name" value="ATP_P_PHORIBOSYLTR"/>
    <property type="match status" value="1"/>
</dbReference>
<keyword evidence="6 11" id="KW-0028">Amino-acid biosynthesis</keyword>
<dbReference type="Pfam" id="PF01634">
    <property type="entry name" value="HisG"/>
    <property type="match status" value="1"/>
</dbReference>
<accession>A0A455T387</accession>
<evidence type="ECO:0000256" key="2">
    <source>
        <dbReference type="ARBA" id="ARBA00004667"/>
    </source>
</evidence>